<name>A0ABZ2K6D7_9BACT</name>
<organism evidence="10 11">
    <name type="scientific">Pendulispora brunnea</name>
    <dbReference type="NCBI Taxonomy" id="2905690"/>
    <lineage>
        <taxon>Bacteria</taxon>
        <taxon>Pseudomonadati</taxon>
        <taxon>Myxococcota</taxon>
        <taxon>Myxococcia</taxon>
        <taxon>Myxococcales</taxon>
        <taxon>Sorangiineae</taxon>
        <taxon>Pendulisporaceae</taxon>
        <taxon>Pendulispora</taxon>
    </lineage>
</organism>
<dbReference type="EC" id="4.1.1.5" evidence="4 9"/>
<protein>
    <recommendedName>
        <fullName evidence="5 9">Alpha-acetolactate decarboxylase</fullName>
        <ecNumber evidence="4 9">4.1.1.5</ecNumber>
    </recommendedName>
</protein>
<dbReference type="PANTHER" id="PTHR35524">
    <property type="entry name" value="ALPHA-ACETOLACTATE DECARBOXYLASE"/>
    <property type="match status" value="1"/>
</dbReference>
<keyword evidence="11" id="KW-1185">Reference proteome</keyword>
<evidence type="ECO:0000256" key="4">
    <source>
        <dbReference type="ARBA" id="ARBA00013204"/>
    </source>
</evidence>
<dbReference type="Pfam" id="PF03306">
    <property type="entry name" value="AAL_decarboxy"/>
    <property type="match status" value="1"/>
</dbReference>
<evidence type="ECO:0000256" key="7">
    <source>
        <dbReference type="ARBA" id="ARBA00023061"/>
    </source>
</evidence>
<evidence type="ECO:0000256" key="3">
    <source>
        <dbReference type="ARBA" id="ARBA00007106"/>
    </source>
</evidence>
<comment type="similarity">
    <text evidence="3 9">Belongs to the alpha-acetolactate decarboxylase family.</text>
</comment>
<dbReference type="GO" id="GO:0047605">
    <property type="term" value="F:acetolactate decarboxylase activity"/>
    <property type="evidence" value="ECO:0007669"/>
    <property type="project" value="UniProtKB-EC"/>
</dbReference>
<dbReference type="CDD" id="cd17299">
    <property type="entry name" value="acetolactate_decarboxylase"/>
    <property type="match status" value="1"/>
</dbReference>
<dbReference type="RefSeq" id="WP_394844249.1">
    <property type="nucleotide sequence ID" value="NZ_CP089982.1"/>
</dbReference>
<evidence type="ECO:0000256" key="6">
    <source>
        <dbReference type="ARBA" id="ARBA00022793"/>
    </source>
</evidence>
<keyword evidence="7 9" id="KW-0005">Acetoin biosynthesis</keyword>
<evidence type="ECO:0000256" key="5">
    <source>
        <dbReference type="ARBA" id="ARBA00020164"/>
    </source>
</evidence>
<dbReference type="Gene3D" id="3.30.1330.80">
    <property type="entry name" value="Hypothetical protein, similar to alpha- acetolactate decarboxylase, domain 2"/>
    <property type="match status" value="2"/>
</dbReference>
<dbReference type="PIRSF" id="PIRSF001332">
    <property type="entry name" value="Acetolac_decarb"/>
    <property type="match status" value="1"/>
</dbReference>
<dbReference type="InterPro" id="IPR005128">
    <property type="entry name" value="Acetolactate_a_deCO2ase"/>
</dbReference>
<evidence type="ECO:0000256" key="9">
    <source>
        <dbReference type="PIRNR" id="PIRNR001332"/>
    </source>
</evidence>
<dbReference type="EMBL" id="CP089982">
    <property type="protein sequence ID" value="WXA93649.1"/>
    <property type="molecule type" value="Genomic_DNA"/>
</dbReference>
<evidence type="ECO:0000256" key="1">
    <source>
        <dbReference type="ARBA" id="ARBA00001784"/>
    </source>
</evidence>
<gene>
    <name evidence="10" type="primary">budA</name>
    <name evidence="10" type="ORF">LZC95_45250</name>
</gene>
<dbReference type="SUPFAM" id="SSF117856">
    <property type="entry name" value="AF0104/ALDC/Ptd012-like"/>
    <property type="match status" value="1"/>
</dbReference>
<proteinExistence type="inferred from homology"/>
<keyword evidence="6 9" id="KW-0210">Decarboxylase</keyword>
<evidence type="ECO:0000256" key="8">
    <source>
        <dbReference type="ARBA" id="ARBA00023239"/>
    </source>
</evidence>
<comment type="pathway">
    <text evidence="2 9">Polyol metabolism; (R,R)-butane-2,3-diol biosynthesis; (R,R)-butane-2,3-diol from pyruvate: step 2/3.</text>
</comment>
<evidence type="ECO:0000256" key="2">
    <source>
        <dbReference type="ARBA" id="ARBA00005170"/>
    </source>
</evidence>
<sequence length="252" mass="28193">MTNGLLFTVVPLMALGVCAMGAIASPGKKAVLYHASFRTPYQAGVYEGVIPMERLRANGDFGLGATHENDGELVALGGTFWRSRADGTMQELGPNDTTPYAVMTFFRPERTLRIRGPITQQELEKKLDAELDPDHRIYAVRIRGRFVHVEAGNGEPQEKPYRPLEDVLREYQWRSYKATDGTLVGFRCPEYMRRFDRVGYHFHYLSDDKKAGGHVNGYAVDDVEVAIQELGGFTVDTPGHGDFYGADLVTQR</sequence>
<dbReference type="Proteomes" id="UP001379533">
    <property type="component" value="Chromosome"/>
</dbReference>
<dbReference type="PANTHER" id="PTHR35524:SF1">
    <property type="entry name" value="ALPHA-ACETOLACTATE DECARBOXYLASE"/>
    <property type="match status" value="1"/>
</dbReference>
<evidence type="ECO:0000313" key="10">
    <source>
        <dbReference type="EMBL" id="WXA93649.1"/>
    </source>
</evidence>
<comment type="catalytic activity">
    <reaction evidence="1 9">
        <text>(2S)-2-acetolactate + H(+) = (R)-acetoin + CO2</text>
        <dbReference type="Rhea" id="RHEA:21580"/>
        <dbReference type="ChEBI" id="CHEBI:15378"/>
        <dbReference type="ChEBI" id="CHEBI:15686"/>
        <dbReference type="ChEBI" id="CHEBI:16526"/>
        <dbReference type="ChEBI" id="CHEBI:58476"/>
        <dbReference type="EC" id="4.1.1.5"/>
    </reaction>
</comment>
<reference evidence="10 11" key="1">
    <citation type="submission" date="2021-12" db="EMBL/GenBank/DDBJ databases">
        <title>Discovery of the Pendulisporaceae a myxobacterial family with distinct sporulation behavior and unique specialized metabolism.</title>
        <authorList>
            <person name="Garcia R."/>
            <person name="Popoff A."/>
            <person name="Bader C.D."/>
            <person name="Loehr J."/>
            <person name="Walesch S."/>
            <person name="Walt C."/>
            <person name="Boldt J."/>
            <person name="Bunk B."/>
            <person name="Haeckl F.J.F.P.J."/>
            <person name="Gunesch A.P."/>
            <person name="Birkelbach J."/>
            <person name="Nuebel U."/>
            <person name="Pietschmann T."/>
            <person name="Bach T."/>
            <person name="Mueller R."/>
        </authorList>
    </citation>
    <scope>NUCLEOTIDE SEQUENCE [LARGE SCALE GENOMIC DNA]</scope>
    <source>
        <strain evidence="10 11">MSr12523</strain>
    </source>
</reference>
<accession>A0ABZ2K6D7</accession>
<dbReference type="NCBIfam" id="TIGR01252">
    <property type="entry name" value="acetolac_decarb"/>
    <property type="match status" value="1"/>
</dbReference>
<keyword evidence="8 9" id="KW-0456">Lyase</keyword>
<evidence type="ECO:0000313" key="11">
    <source>
        <dbReference type="Proteomes" id="UP001379533"/>
    </source>
</evidence>